<dbReference type="GO" id="GO:0046353">
    <property type="term" value="F:aminoglycoside 3-N-acetyltransferase activity"/>
    <property type="evidence" value="ECO:0007669"/>
    <property type="project" value="UniProtKB-EC"/>
</dbReference>
<protein>
    <recommendedName>
        <fullName evidence="2 5">Aminoglycoside N(3)-acetyltransferase</fullName>
        <ecNumber evidence="5">2.3.1.-</ecNumber>
    </recommendedName>
</protein>
<evidence type="ECO:0000256" key="1">
    <source>
        <dbReference type="ARBA" id="ARBA00006383"/>
    </source>
</evidence>
<dbReference type="InterPro" id="IPR028345">
    <property type="entry name" value="Antibiotic_NAT-like"/>
</dbReference>
<gene>
    <name evidence="6" type="ORF">SAMN05421508_11452</name>
</gene>
<keyword evidence="4 5" id="KW-0012">Acyltransferase</keyword>
<dbReference type="EC" id="2.3.1.-" evidence="5"/>
<keyword evidence="5" id="KW-0046">Antibiotic resistance</keyword>
<dbReference type="PANTHER" id="PTHR11104">
    <property type="entry name" value="AMINOGLYCOSIDE N3-ACETYLTRANSFERASE"/>
    <property type="match status" value="1"/>
</dbReference>
<sequence>MPPVLATPASLAADLRGLGVRQGGVLLVHSSFRAVRPVEGGPRGLIEGLLQAIGPRGTLVMPSWAGDDDAVFDPAASPVTPDLGVVAEAFRHLPGVLRADHPASFAALGPRAAEVLRDQLPLPPHIPASPVGRVHDLDGQVLLLGVCHDANSTVHLAELMAGVPYGIPHHVTVLRDGRPVRVDYLENDHCCERFALLDAPLRTAGRQAEGRVGAAEARLVASRDVVAAALRLLIADPLVFLHGPEDDCEECDAARASVAG</sequence>
<organism evidence="6 7">
    <name type="scientific">Caenispirillum bisanense</name>
    <dbReference type="NCBI Taxonomy" id="414052"/>
    <lineage>
        <taxon>Bacteria</taxon>
        <taxon>Pseudomonadati</taxon>
        <taxon>Pseudomonadota</taxon>
        <taxon>Alphaproteobacteria</taxon>
        <taxon>Rhodospirillales</taxon>
        <taxon>Novispirillaceae</taxon>
        <taxon>Caenispirillum</taxon>
    </lineage>
</organism>
<proteinExistence type="inferred from homology"/>
<dbReference type="Proteomes" id="UP000219621">
    <property type="component" value="Unassembled WGS sequence"/>
</dbReference>
<reference evidence="6 7" key="1">
    <citation type="submission" date="2017-09" db="EMBL/GenBank/DDBJ databases">
        <authorList>
            <person name="Ehlers B."/>
            <person name="Leendertz F.H."/>
        </authorList>
    </citation>
    <scope>NUCLEOTIDE SEQUENCE [LARGE SCALE GENOMIC DNA]</scope>
    <source>
        <strain evidence="6 7">USBA 140</strain>
    </source>
</reference>
<dbReference type="InterPro" id="IPR003679">
    <property type="entry name" value="Amioglycoside_AcTrfase"/>
</dbReference>
<evidence type="ECO:0000313" key="6">
    <source>
        <dbReference type="EMBL" id="SOE00818.1"/>
    </source>
</evidence>
<evidence type="ECO:0000256" key="3">
    <source>
        <dbReference type="ARBA" id="ARBA00022679"/>
    </source>
</evidence>
<evidence type="ECO:0000256" key="4">
    <source>
        <dbReference type="ARBA" id="ARBA00023315"/>
    </source>
</evidence>
<dbReference type="Pfam" id="PF02522">
    <property type="entry name" value="Antibiotic_NAT"/>
    <property type="match status" value="1"/>
</dbReference>
<dbReference type="GO" id="GO:0046677">
    <property type="term" value="P:response to antibiotic"/>
    <property type="evidence" value="ECO:0007669"/>
    <property type="project" value="UniProtKB-KW"/>
</dbReference>
<comment type="catalytic activity">
    <reaction evidence="5">
        <text>a 2-deoxystreptamine antibiotic + acetyl-CoA = an N(3)-acetyl-2-deoxystreptamine antibiotic + CoA + H(+)</text>
        <dbReference type="Rhea" id="RHEA:12665"/>
        <dbReference type="ChEBI" id="CHEBI:15378"/>
        <dbReference type="ChEBI" id="CHEBI:57287"/>
        <dbReference type="ChEBI" id="CHEBI:57288"/>
        <dbReference type="ChEBI" id="CHEBI:57921"/>
        <dbReference type="ChEBI" id="CHEBI:77452"/>
        <dbReference type="EC" id="2.3.1.81"/>
    </reaction>
</comment>
<evidence type="ECO:0000256" key="5">
    <source>
        <dbReference type="RuleBase" id="RU365031"/>
    </source>
</evidence>
<comment type="similarity">
    <text evidence="1 5">Belongs to the antibiotic N-acetyltransferase family.</text>
</comment>
<keyword evidence="7" id="KW-1185">Reference proteome</keyword>
<dbReference type="EMBL" id="OCNJ01000014">
    <property type="protein sequence ID" value="SOE00818.1"/>
    <property type="molecule type" value="Genomic_DNA"/>
</dbReference>
<accession>A0A286GZ54</accession>
<dbReference type="AlphaFoldDB" id="A0A286GZ54"/>
<dbReference type="OrthoDB" id="7330654at2"/>
<dbReference type="PANTHER" id="PTHR11104:SF0">
    <property type="entry name" value="SPBETA PROPHAGE-DERIVED AMINOGLYCOSIDE N(3')-ACETYLTRANSFERASE-LIKE PROTEIN YOKD"/>
    <property type="match status" value="1"/>
</dbReference>
<dbReference type="SUPFAM" id="SSF110710">
    <property type="entry name" value="TTHA0583/YokD-like"/>
    <property type="match status" value="1"/>
</dbReference>
<keyword evidence="3 5" id="KW-0808">Transferase</keyword>
<dbReference type="RefSeq" id="WP_097281383.1">
    <property type="nucleotide sequence ID" value="NZ_OCNJ01000014.1"/>
</dbReference>
<name>A0A286GZ54_9PROT</name>
<evidence type="ECO:0000313" key="7">
    <source>
        <dbReference type="Proteomes" id="UP000219621"/>
    </source>
</evidence>
<evidence type="ECO:0000256" key="2">
    <source>
        <dbReference type="ARBA" id="ARBA00012882"/>
    </source>
</evidence>